<gene>
    <name evidence="1" type="ORF">GALMADRAFT_799388</name>
</gene>
<dbReference type="HOGENOM" id="CLU_1669507_0_0_1"/>
<sequence>MILLAMVGLGGSDITANVSVVSPSTFTFLDPLSPSIVGTSSSLSTPISQDDFPLRRRSSWFGHRSQRPRPFSSRIFFSVINFVQFFAPRHQCQNHLTYFQARACSWSSVVDSQQCHPFVTHQIVERAADYAARIKRLLKSNRYCSSRAGTGTRGTIHR</sequence>
<dbReference type="EMBL" id="KL142393">
    <property type="protein sequence ID" value="KDR71345.1"/>
    <property type="molecule type" value="Genomic_DNA"/>
</dbReference>
<evidence type="ECO:0000313" key="1">
    <source>
        <dbReference type="EMBL" id="KDR71345.1"/>
    </source>
</evidence>
<evidence type="ECO:0000313" key="2">
    <source>
        <dbReference type="Proteomes" id="UP000027222"/>
    </source>
</evidence>
<protein>
    <submittedName>
        <fullName evidence="1">Uncharacterized protein</fullName>
    </submittedName>
</protein>
<accession>A0A067SK74</accession>
<proteinExistence type="predicted"/>
<reference evidence="2" key="1">
    <citation type="journal article" date="2014" name="Proc. Natl. Acad. Sci. U.S.A.">
        <title>Extensive sampling of basidiomycete genomes demonstrates inadequacy of the white-rot/brown-rot paradigm for wood decay fungi.</title>
        <authorList>
            <person name="Riley R."/>
            <person name="Salamov A.A."/>
            <person name="Brown D.W."/>
            <person name="Nagy L.G."/>
            <person name="Floudas D."/>
            <person name="Held B.W."/>
            <person name="Levasseur A."/>
            <person name="Lombard V."/>
            <person name="Morin E."/>
            <person name="Otillar R."/>
            <person name="Lindquist E.A."/>
            <person name="Sun H."/>
            <person name="LaButti K.M."/>
            <person name="Schmutz J."/>
            <person name="Jabbour D."/>
            <person name="Luo H."/>
            <person name="Baker S.E."/>
            <person name="Pisabarro A.G."/>
            <person name="Walton J.D."/>
            <person name="Blanchette R.A."/>
            <person name="Henrissat B."/>
            <person name="Martin F."/>
            <person name="Cullen D."/>
            <person name="Hibbett D.S."/>
            <person name="Grigoriev I.V."/>
        </authorList>
    </citation>
    <scope>NUCLEOTIDE SEQUENCE [LARGE SCALE GENOMIC DNA]</scope>
    <source>
        <strain evidence="2">CBS 339.88</strain>
    </source>
</reference>
<keyword evidence="2" id="KW-1185">Reference proteome</keyword>
<dbReference type="Proteomes" id="UP000027222">
    <property type="component" value="Unassembled WGS sequence"/>
</dbReference>
<organism evidence="1 2">
    <name type="scientific">Galerina marginata (strain CBS 339.88)</name>
    <dbReference type="NCBI Taxonomy" id="685588"/>
    <lineage>
        <taxon>Eukaryota</taxon>
        <taxon>Fungi</taxon>
        <taxon>Dikarya</taxon>
        <taxon>Basidiomycota</taxon>
        <taxon>Agaricomycotina</taxon>
        <taxon>Agaricomycetes</taxon>
        <taxon>Agaricomycetidae</taxon>
        <taxon>Agaricales</taxon>
        <taxon>Agaricineae</taxon>
        <taxon>Strophariaceae</taxon>
        <taxon>Galerina</taxon>
    </lineage>
</organism>
<name>A0A067SK74_GALM3</name>
<dbReference type="AlphaFoldDB" id="A0A067SK74"/>